<dbReference type="PANTHER" id="PTHR43591:SF10">
    <property type="entry name" value="ABC TRANSMEMBRANE TYPE-1 DOMAIN-CONTAINING PROTEIN-RELATED"/>
    <property type="match status" value="1"/>
</dbReference>
<name>A0AA39D1U2_9EURO</name>
<proteinExistence type="predicted"/>
<organism evidence="2 3">
    <name type="scientific">Knufia peltigerae</name>
    <dbReference type="NCBI Taxonomy" id="1002370"/>
    <lineage>
        <taxon>Eukaryota</taxon>
        <taxon>Fungi</taxon>
        <taxon>Dikarya</taxon>
        <taxon>Ascomycota</taxon>
        <taxon>Pezizomycotina</taxon>
        <taxon>Eurotiomycetes</taxon>
        <taxon>Chaetothyriomycetidae</taxon>
        <taxon>Chaetothyriales</taxon>
        <taxon>Trichomeriaceae</taxon>
        <taxon>Knufia</taxon>
    </lineage>
</organism>
<dbReference type="AlphaFoldDB" id="A0AA39D1U2"/>
<dbReference type="EMBL" id="JAPDRN010000014">
    <property type="protein sequence ID" value="KAJ9640610.1"/>
    <property type="molecule type" value="Genomic_DNA"/>
</dbReference>
<evidence type="ECO:0008006" key="4">
    <source>
        <dbReference type="Google" id="ProtNLM"/>
    </source>
</evidence>
<dbReference type="CDD" id="cd02440">
    <property type="entry name" value="AdoMet_MTases"/>
    <property type="match status" value="1"/>
</dbReference>
<dbReference type="GO" id="GO:0008168">
    <property type="term" value="F:methyltransferase activity"/>
    <property type="evidence" value="ECO:0007669"/>
    <property type="project" value="TreeGrafter"/>
</dbReference>
<protein>
    <recommendedName>
        <fullName evidence="4">S-adenosyl-L-methionine-dependent methyltransferase</fullName>
    </recommendedName>
</protein>
<accession>A0AA39D1U2</accession>
<reference evidence="2" key="1">
    <citation type="submission" date="2022-10" db="EMBL/GenBank/DDBJ databases">
        <title>Culturing micro-colonial fungi from biological soil crusts in the Mojave desert and describing Neophaeococcomyces mojavensis, and introducing the new genera and species Taxawa tesnikishii.</title>
        <authorList>
            <person name="Kurbessoian T."/>
            <person name="Stajich J.E."/>
        </authorList>
    </citation>
    <scope>NUCLEOTIDE SEQUENCE</scope>
    <source>
        <strain evidence="2">TK_35</strain>
    </source>
</reference>
<dbReference type="Pfam" id="PF13489">
    <property type="entry name" value="Methyltransf_23"/>
    <property type="match status" value="1"/>
</dbReference>
<feature type="region of interest" description="Disordered" evidence="1">
    <location>
        <begin position="332"/>
        <end position="362"/>
    </location>
</feature>
<sequence>MADENLPENAQQISVDVGFDNDSALGDDDTESDLASLRSSIYNYHYENGRRYHAYHAGSYWGPNDEKAMEHLDIGHHLYKLLLNGELYLAPIGATPQRVLDVGTGTGIWAIDFADEHPESIVIGTDLSPIQPEFVPTNLSFEVEDCCEEWIYSPEASFDFIHVRGLYGSVAHWDTFYHEVYRNLKPGGYVEQVEQSVVPRSQDGTVDGTIFEEWGKVSLEAGDAFGKSLRICDESAQHMRDAGFEDVTERRFRVPIGSWPRDPHLKELGRFNRLQWEEGIEGWTMMLLTSILGWAPTEVQVYLARMRAGLRNPRIHAYQDVTVVYGRKPTGAGAVPSKHIIKTQEGVEEKKPDAPPSDSKKK</sequence>
<evidence type="ECO:0000256" key="1">
    <source>
        <dbReference type="SAM" id="MobiDB-lite"/>
    </source>
</evidence>
<dbReference type="Proteomes" id="UP001172681">
    <property type="component" value="Unassembled WGS sequence"/>
</dbReference>
<dbReference type="PANTHER" id="PTHR43591">
    <property type="entry name" value="METHYLTRANSFERASE"/>
    <property type="match status" value="1"/>
</dbReference>
<evidence type="ECO:0000313" key="2">
    <source>
        <dbReference type="EMBL" id="KAJ9640610.1"/>
    </source>
</evidence>
<dbReference type="SUPFAM" id="SSF53335">
    <property type="entry name" value="S-adenosyl-L-methionine-dependent methyltransferases"/>
    <property type="match status" value="1"/>
</dbReference>
<dbReference type="Gene3D" id="3.40.50.150">
    <property type="entry name" value="Vaccinia Virus protein VP39"/>
    <property type="match status" value="1"/>
</dbReference>
<gene>
    <name evidence="2" type="ORF">H2204_003239</name>
</gene>
<comment type="caution">
    <text evidence="2">The sequence shown here is derived from an EMBL/GenBank/DDBJ whole genome shotgun (WGS) entry which is preliminary data.</text>
</comment>
<evidence type="ECO:0000313" key="3">
    <source>
        <dbReference type="Proteomes" id="UP001172681"/>
    </source>
</evidence>
<keyword evidence="3" id="KW-1185">Reference proteome</keyword>
<dbReference type="InterPro" id="IPR029063">
    <property type="entry name" value="SAM-dependent_MTases_sf"/>
</dbReference>